<feature type="transmembrane region" description="Helical" evidence="1">
    <location>
        <begin position="58"/>
        <end position="85"/>
    </location>
</feature>
<keyword evidence="1" id="KW-0472">Membrane</keyword>
<evidence type="ECO:0000256" key="1">
    <source>
        <dbReference type="SAM" id="Phobius"/>
    </source>
</evidence>
<feature type="transmembrane region" description="Helical" evidence="1">
    <location>
        <begin position="217"/>
        <end position="238"/>
    </location>
</feature>
<accession>A0A6V7C019</accession>
<dbReference type="EMBL" id="LR828253">
    <property type="protein sequence ID" value="CAD0307876.1"/>
    <property type="molecule type" value="Genomic_DNA"/>
</dbReference>
<evidence type="ECO:0000313" key="3">
    <source>
        <dbReference type="EMBL" id="CAD0307876.1"/>
    </source>
</evidence>
<feature type="transmembrane region" description="Helical" evidence="1">
    <location>
        <begin position="275"/>
        <end position="299"/>
    </location>
</feature>
<protein>
    <recommendedName>
        <fullName evidence="2">Heparan-alpha-glucosaminide N-acetyltransferase catalytic domain-containing protein</fullName>
    </recommendedName>
</protein>
<dbReference type="InterPro" id="IPR012429">
    <property type="entry name" value="HGSNAT_cat"/>
</dbReference>
<gene>
    <name evidence="3" type="ORF">CFBP8129_08450</name>
</gene>
<reference evidence="3" key="1">
    <citation type="submission" date="2020-07" db="EMBL/GenBank/DDBJ databases">
        <authorList>
            <person name="Pothier F. J."/>
        </authorList>
    </citation>
    <scope>NUCLEOTIDE SEQUENCE</scope>
    <source>
        <strain evidence="3">CFBP 8129</strain>
    </source>
</reference>
<dbReference type="RefSeq" id="WP_006451301.1">
    <property type="nucleotide sequence ID" value="NZ_CP018728.1"/>
</dbReference>
<dbReference type="Pfam" id="PF07786">
    <property type="entry name" value="HGSNAT_cat"/>
    <property type="match status" value="1"/>
</dbReference>
<name>A0A6V7C019_9XANT</name>
<organism evidence="3">
    <name type="scientific">Xanthomonas hortorum pv. gardneri</name>
    <dbReference type="NCBI Taxonomy" id="2754056"/>
    <lineage>
        <taxon>Bacteria</taxon>
        <taxon>Pseudomonadati</taxon>
        <taxon>Pseudomonadota</taxon>
        <taxon>Gammaproteobacteria</taxon>
        <taxon>Lysobacterales</taxon>
        <taxon>Lysobacteraceae</taxon>
        <taxon>Xanthomonas</taxon>
    </lineage>
</organism>
<feature type="transmembrane region" description="Helical" evidence="1">
    <location>
        <begin position="97"/>
        <end position="115"/>
    </location>
</feature>
<keyword evidence="1" id="KW-0812">Transmembrane</keyword>
<feature type="transmembrane region" description="Helical" evidence="1">
    <location>
        <begin position="135"/>
        <end position="153"/>
    </location>
</feature>
<dbReference type="AlphaFoldDB" id="A0A6V7C019"/>
<feature type="transmembrane region" description="Helical" evidence="1">
    <location>
        <begin position="160"/>
        <end position="179"/>
    </location>
</feature>
<feature type="transmembrane region" description="Helical" evidence="1">
    <location>
        <begin position="356"/>
        <end position="381"/>
    </location>
</feature>
<keyword evidence="1" id="KW-1133">Transmembrane helix</keyword>
<sequence length="390" mass="42565">MSEQTPAAAAITASPTLTPKRERFLSLDVFRGLTIFLMILVNTAGPGAQAYAQLTHAAWFGFTLADLVFPSFLFAVGSAMSFALAADTPHRPFLGRVGKRAALIFLCGVLMYWFPFFHLQPGGGWAFTAIDQLRLTGVLQRIGLCYLLAALLVRYLPPRGIAPACVALLLGYWAVLYVFGQPGAELSKTGNAGTRLDLWLYGRAHLYRKDNGFDPEGLLGTLPATVNVLAGYLTGRFLQRRGKTAAATRTLLLAGVGLVLLALLWNPAWPLSKKLWSGSFVACTVGLDLLALGVLVYLLELRGWIGGSGFFTVLGRNPLAIYLFSELFVVVLRLLLAGDSGLDLYAWAGIRVFQTLAPGPLGSLLCALSYTLLCWGVGWWMDRRRWYLRL</sequence>
<feature type="domain" description="Heparan-alpha-glucosaminide N-acetyltransferase catalytic" evidence="2">
    <location>
        <begin position="23"/>
        <end position="247"/>
    </location>
</feature>
<dbReference type="PANTHER" id="PTHR31061:SF24">
    <property type="entry name" value="LD22376P"/>
    <property type="match status" value="1"/>
</dbReference>
<evidence type="ECO:0000259" key="2">
    <source>
        <dbReference type="Pfam" id="PF07786"/>
    </source>
</evidence>
<dbReference type="PANTHER" id="PTHR31061">
    <property type="entry name" value="LD22376P"/>
    <property type="match status" value="1"/>
</dbReference>
<proteinExistence type="predicted"/>
<feature type="transmembrane region" description="Helical" evidence="1">
    <location>
        <begin position="29"/>
        <end position="52"/>
    </location>
</feature>
<dbReference type="EMBL" id="LR828253">
    <property type="protein sequence ID" value="CAD0307873.1"/>
    <property type="molecule type" value="Genomic_DNA"/>
</dbReference>
<feature type="transmembrane region" description="Helical" evidence="1">
    <location>
        <begin position="319"/>
        <end position="336"/>
    </location>
</feature>
<feature type="transmembrane region" description="Helical" evidence="1">
    <location>
        <begin position="250"/>
        <end position="269"/>
    </location>
</feature>